<keyword evidence="2 4" id="KW-0238">DNA-binding</keyword>
<evidence type="ECO:0000256" key="2">
    <source>
        <dbReference type="ARBA" id="ARBA00023125"/>
    </source>
</evidence>
<dbReference type="Gene3D" id="1.10.357.10">
    <property type="entry name" value="Tetracycline Repressor, domain 2"/>
    <property type="match status" value="1"/>
</dbReference>
<feature type="DNA-binding region" description="H-T-H motif" evidence="4">
    <location>
        <begin position="42"/>
        <end position="61"/>
    </location>
</feature>
<dbReference type="InterPro" id="IPR023772">
    <property type="entry name" value="DNA-bd_HTH_TetR-type_CS"/>
</dbReference>
<accession>A0A212LBM4</accession>
<dbReference type="PROSITE" id="PS50977">
    <property type="entry name" value="HTH_TETR_2"/>
    <property type="match status" value="1"/>
</dbReference>
<evidence type="ECO:0000259" key="5">
    <source>
        <dbReference type="PROSITE" id="PS50977"/>
    </source>
</evidence>
<dbReference type="SUPFAM" id="SSF48498">
    <property type="entry name" value="Tetracyclin repressor-like, C-terminal domain"/>
    <property type="match status" value="1"/>
</dbReference>
<dbReference type="Gene3D" id="1.10.10.60">
    <property type="entry name" value="Homeodomain-like"/>
    <property type="match status" value="1"/>
</dbReference>
<dbReference type="GO" id="GO:0000976">
    <property type="term" value="F:transcription cis-regulatory region binding"/>
    <property type="evidence" value="ECO:0007669"/>
    <property type="project" value="TreeGrafter"/>
</dbReference>
<evidence type="ECO:0000313" key="6">
    <source>
        <dbReference type="EMBL" id="SCM74759.1"/>
    </source>
</evidence>
<dbReference type="InterPro" id="IPR050109">
    <property type="entry name" value="HTH-type_TetR-like_transc_reg"/>
</dbReference>
<organism evidence="6">
    <name type="scientific">uncultured Desulfovibrio sp</name>
    <dbReference type="NCBI Taxonomy" id="167968"/>
    <lineage>
        <taxon>Bacteria</taxon>
        <taxon>Pseudomonadati</taxon>
        <taxon>Thermodesulfobacteriota</taxon>
        <taxon>Desulfovibrionia</taxon>
        <taxon>Desulfovibrionales</taxon>
        <taxon>Desulfovibrionaceae</taxon>
        <taxon>Desulfovibrio</taxon>
        <taxon>environmental samples</taxon>
    </lineage>
</organism>
<dbReference type="PRINTS" id="PR00455">
    <property type="entry name" value="HTHTETR"/>
</dbReference>
<dbReference type="AlphaFoldDB" id="A0A212LBM4"/>
<proteinExistence type="predicted"/>
<dbReference type="InterPro" id="IPR009057">
    <property type="entry name" value="Homeodomain-like_sf"/>
</dbReference>
<dbReference type="PANTHER" id="PTHR30055">
    <property type="entry name" value="HTH-TYPE TRANSCRIPTIONAL REGULATOR RUTR"/>
    <property type="match status" value="1"/>
</dbReference>
<dbReference type="EMBL" id="FMJC01000002">
    <property type="protein sequence ID" value="SCM74759.1"/>
    <property type="molecule type" value="Genomic_DNA"/>
</dbReference>
<dbReference type="InterPro" id="IPR036271">
    <property type="entry name" value="Tet_transcr_reg_TetR-rel_C_sf"/>
</dbReference>
<dbReference type="InterPro" id="IPR001647">
    <property type="entry name" value="HTH_TetR"/>
</dbReference>
<keyword evidence="3" id="KW-0804">Transcription</keyword>
<dbReference type="PANTHER" id="PTHR30055:SF234">
    <property type="entry name" value="HTH-TYPE TRANSCRIPTIONAL REGULATOR BETI"/>
    <property type="match status" value="1"/>
</dbReference>
<sequence length="209" mass="23342">MPKKSRLLLENNVALSAGEKRRSELLDIARAVFLEKGFEAATVNDILAAAALSKGGFYHHFKSKDEVLNALRARYTQWFLEAVERSVATVPETALEEKFQTWIRAYVDAYFSSYAEHDLVYHSVHASRANADRLAVTSSLERLLQQGVEQGVWRLSSPAFTATIIYSAIHGVVDESIADGTGCSERLEEPLAQRLADRLYVSLRLLLQA</sequence>
<keyword evidence="1" id="KW-0805">Transcription regulation</keyword>
<name>A0A212LBM4_9BACT</name>
<feature type="domain" description="HTH tetR-type" evidence="5">
    <location>
        <begin position="19"/>
        <end position="79"/>
    </location>
</feature>
<evidence type="ECO:0000256" key="4">
    <source>
        <dbReference type="PROSITE-ProRule" id="PRU00335"/>
    </source>
</evidence>
<evidence type="ECO:0000256" key="1">
    <source>
        <dbReference type="ARBA" id="ARBA00023015"/>
    </source>
</evidence>
<reference evidence="6" key="1">
    <citation type="submission" date="2016-08" db="EMBL/GenBank/DDBJ databases">
        <authorList>
            <person name="Seilhamer J.J."/>
        </authorList>
    </citation>
    <scope>NUCLEOTIDE SEQUENCE</scope>
    <source>
        <strain evidence="6">86-1</strain>
    </source>
</reference>
<dbReference type="GO" id="GO:0003700">
    <property type="term" value="F:DNA-binding transcription factor activity"/>
    <property type="evidence" value="ECO:0007669"/>
    <property type="project" value="TreeGrafter"/>
</dbReference>
<evidence type="ECO:0000256" key="3">
    <source>
        <dbReference type="ARBA" id="ARBA00023163"/>
    </source>
</evidence>
<dbReference type="Pfam" id="PF00440">
    <property type="entry name" value="TetR_N"/>
    <property type="match status" value="1"/>
</dbReference>
<dbReference type="PROSITE" id="PS01081">
    <property type="entry name" value="HTH_TETR_1"/>
    <property type="match status" value="1"/>
</dbReference>
<protein>
    <submittedName>
        <fullName evidence="6">Transcriptional regulator, TetR family</fullName>
    </submittedName>
</protein>
<gene>
    <name evidence="6" type="ORF">KL86DES1_22137</name>
</gene>
<dbReference type="RefSeq" id="WP_179981313.1">
    <property type="nucleotide sequence ID" value="NZ_LT608333.1"/>
</dbReference>
<dbReference type="SUPFAM" id="SSF46689">
    <property type="entry name" value="Homeodomain-like"/>
    <property type="match status" value="1"/>
</dbReference>